<reference evidence="3 4" key="1">
    <citation type="submission" date="2018-09" db="EMBL/GenBank/DDBJ databases">
        <authorList>
            <person name="Tagini F."/>
        </authorList>
    </citation>
    <scope>NUCLEOTIDE SEQUENCE [LARGE SCALE GENOMIC DNA]</scope>
    <source>
        <strain evidence="3 4">MK13</strain>
    </source>
</reference>
<protein>
    <submittedName>
        <fullName evidence="3">Dihydrolipoyllysine-residue acetyltransferase component of pyruvate dehydrogenase complex</fullName>
        <ecNumber evidence="3">2.3.1.12</ecNumber>
    </submittedName>
</protein>
<evidence type="ECO:0000313" key="3">
    <source>
        <dbReference type="EMBL" id="VBA39069.1"/>
    </source>
</evidence>
<dbReference type="InterPro" id="IPR001078">
    <property type="entry name" value="2-oxoacid_DH_actylTfrase"/>
</dbReference>
<dbReference type="EMBL" id="UPHQ01000104">
    <property type="protein sequence ID" value="VBA39069.1"/>
    <property type="molecule type" value="Genomic_DNA"/>
</dbReference>
<dbReference type="AlphaFoldDB" id="A0A498Q2B2"/>
<feature type="domain" description="2-oxoacid dehydrogenase acyltransferase catalytic" evidence="2">
    <location>
        <begin position="191"/>
        <end position="273"/>
    </location>
</feature>
<dbReference type="RefSeq" id="WP_075542908.1">
    <property type="nucleotide sequence ID" value="NZ_UPHQ01000104.1"/>
</dbReference>
<dbReference type="OrthoDB" id="9805770at2"/>
<evidence type="ECO:0000313" key="4">
    <source>
        <dbReference type="Proteomes" id="UP000267289"/>
    </source>
</evidence>
<feature type="region of interest" description="Disordered" evidence="1">
    <location>
        <begin position="276"/>
        <end position="302"/>
    </location>
</feature>
<keyword evidence="4" id="KW-1185">Reference proteome</keyword>
<organism evidence="3 4">
    <name type="scientific">Mycobacterium innocens</name>
    <dbReference type="NCBI Taxonomy" id="2341083"/>
    <lineage>
        <taxon>Bacteria</taxon>
        <taxon>Bacillati</taxon>
        <taxon>Actinomycetota</taxon>
        <taxon>Actinomycetes</taxon>
        <taxon>Mycobacteriales</taxon>
        <taxon>Mycobacteriaceae</taxon>
        <taxon>Mycobacterium</taxon>
    </lineage>
</organism>
<dbReference type="Proteomes" id="UP000267289">
    <property type="component" value="Unassembled WGS sequence"/>
</dbReference>
<dbReference type="GO" id="GO:0004742">
    <property type="term" value="F:dihydrolipoyllysine-residue acetyltransferase activity"/>
    <property type="evidence" value="ECO:0007669"/>
    <property type="project" value="UniProtKB-EC"/>
</dbReference>
<proteinExistence type="predicted"/>
<evidence type="ECO:0000259" key="2">
    <source>
        <dbReference type="Pfam" id="PF00198"/>
    </source>
</evidence>
<keyword evidence="3" id="KW-0808">Transferase</keyword>
<dbReference type="EC" id="2.3.1.12" evidence="3"/>
<name>A0A498Q2B2_9MYCO</name>
<dbReference type="SUPFAM" id="SSF52777">
    <property type="entry name" value="CoA-dependent acyltransferases"/>
    <property type="match status" value="1"/>
</dbReference>
<dbReference type="InterPro" id="IPR023213">
    <property type="entry name" value="CAT-like_dom_sf"/>
</dbReference>
<keyword evidence="3" id="KW-0670">Pyruvate</keyword>
<dbReference type="Gene3D" id="3.30.559.10">
    <property type="entry name" value="Chloramphenicol acetyltransferase-like domain"/>
    <property type="match status" value="1"/>
</dbReference>
<gene>
    <name evidence="3" type="primary">pdhC</name>
    <name evidence="3" type="ORF">LAUMK13_02431</name>
</gene>
<accession>A0A498Q2B2</accession>
<dbReference type="Pfam" id="PF00198">
    <property type="entry name" value="2-oxoacid_dh"/>
    <property type="match status" value="1"/>
</dbReference>
<evidence type="ECO:0000256" key="1">
    <source>
        <dbReference type="SAM" id="MobiDB-lite"/>
    </source>
</evidence>
<sequence>MWAPSSVPFSVWRKIAMATWRPRKDPIIWATAEIDASRLLDYIARVREATGQHVTPVDLVGRAAGKVVEALPGLNGRVVFGSFLPSPTIDCFFVVSLRTDVVTGVEAARTDLSGAVVRRINEKPPWVIAKELADRAARIRHNEDPQFKQAKAMVKGLPPLLLRPVMDAIAFVTESLQLPLPFLGLEARPYGSILVSNVGTYGLDTAAAPWPTFCHVPFGILIGAVTDRVLAEDGQPVVRPVLPLTIGLDHRFVDGYQAATMAHVFRQYLDDPAAFDPVPRPVPPRTTRRSPVQSNGKRPAMA</sequence>
<keyword evidence="3" id="KW-0012">Acyltransferase</keyword>